<dbReference type="AlphaFoldDB" id="A0A4S4K688"/>
<accession>A0A4S4K688</accession>
<dbReference type="Pfam" id="PF12796">
    <property type="entry name" value="Ank_2"/>
    <property type="match status" value="1"/>
</dbReference>
<keyword evidence="1" id="KW-0677">Repeat</keyword>
<evidence type="ECO:0000256" key="1">
    <source>
        <dbReference type="ARBA" id="ARBA00022737"/>
    </source>
</evidence>
<dbReference type="InterPro" id="IPR002110">
    <property type="entry name" value="Ankyrin_rpt"/>
</dbReference>
<protein>
    <submittedName>
        <fullName evidence="4">Uncharacterized protein</fullName>
    </submittedName>
</protein>
<dbReference type="PROSITE" id="PS50297">
    <property type="entry name" value="ANK_REP_REGION"/>
    <property type="match status" value="1"/>
</dbReference>
<keyword evidence="5" id="KW-1185">Reference proteome</keyword>
<dbReference type="PANTHER" id="PTHR24126:SF14">
    <property type="entry name" value="ANK_REP_REGION DOMAIN-CONTAINING PROTEIN"/>
    <property type="match status" value="1"/>
</dbReference>
<reference evidence="4 5" key="1">
    <citation type="submission" date="2019-02" db="EMBL/GenBank/DDBJ databases">
        <title>Genome sequencing of the rare red list fungi Phlebia centrifuga.</title>
        <authorList>
            <person name="Buettner E."/>
            <person name="Kellner H."/>
        </authorList>
    </citation>
    <scope>NUCLEOTIDE SEQUENCE [LARGE SCALE GENOMIC DNA]</scope>
    <source>
        <strain evidence="4 5">DSM 108282</strain>
    </source>
</reference>
<proteinExistence type="predicted"/>
<dbReference type="InterPro" id="IPR036770">
    <property type="entry name" value="Ankyrin_rpt-contain_sf"/>
</dbReference>
<dbReference type="Gene3D" id="1.25.40.20">
    <property type="entry name" value="Ankyrin repeat-containing domain"/>
    <property type="match status" value="2"/>
</dbReference>
<name>A0A4S4K688_9APHY</name>
<evidence type="ECO:0000256" key="3">
    <source>
        <dbReference type="PROSITE-ProRule" id="PRU00023"/>
    </source>
</evidence>
<dbReference type="EMBL" id="SGPJ01000712">
    <property type="protein sequence ID" value="THG93274.1"/>
    <property type="molecule type" value="Genomic_DNA"/>
</dbReference>
<gene>
    <name evidence="4" type="ORF">EW026_g7924</name>
</gene>
<dbReference type="SUPFAM" id="SSF48403">
    <property type="entry name" value="Ankyrin repeat"/>
    <property type="match status" value="1"/>
</dbReference>
<sequence length="709" mass="80801">MADPVGIVTSALHAIHKVYDALKKIKGAPEEIKYLQEEAIVLEGIMPQIMDILAKEPDSGHITLLVSRAKELTASVDKFVNAATKSIEGKRKVKKLRWYFKGDEAKELAEKFRNFHGSLSAICGVHSTHIPDYVRLSFSHMDTKLQDYFSAFDRQFQDVRADVNKICATLEELVVALELKPMTCMLTAREMRLRASQQRRGENLAFDQSSVYYDTNDLPEPTNAALGLCTRCRSYSEAESSETSSSTSITSWISHSTATHFMPPLRGGLRQCAGCGCRCHRAQAIQGIPSVLAAIFGKLYLKIPFPRGLWPGLVECDLETCKRDWLMDVKYYFPSWFVQIEMDLRLSMYVWHWKFHWNADPKRFRQLLASRLLTVNDIDEQGRSLLHCVLRYYTPNQNNIANLADLVSMCLEAGAQPDWQDVQGLSVIDQARSDLIHGWLDHKVINCYESLILRPLFHESLHEIFARVGFTELHRRACPHLGYPQLTPEIVDNLLPQLNMRDLSGHTPLFYAIRNVPHASRLLLDAGADIRLVEYPLHCAVESSDSSAIKPLIDAGADANEHDRDGKTPLISVTKNRWCNKPFDKITQLARYADHKLNWNARDKKGYTALDYALEQWNPDLRIIRLLKRHSTRDRPEHDEGSIVQVNTWTWTYGQSGYRCPSSRCWHSPPCKGGAFEGRWDADENQEAFADQEDMNEDEESLAMPGTFM</sequence>
<dbReference type="Proteomes" id="UP000309038">
    <property type="component" value="Unassembled WGS sequence"/>
</dbReference>
<keyword evidence="2 3" id="KW-0040">ANK repeat</keyword>
<evidence type="ECO:0000256" key="2">
    <source>
        <dbReference type="ARBA" id="ARBA00023043"/>
    </source>
</evidence>
<dbReference type="PANTHER" id="PTHR24126">
    <property type="entry name" value="ANKYRIN REPEAT, PH AND SEC7 DOMAIN CONTAINING PROTEIN SECG-RELATED"/>
    <property type="match status" value="1"/>
</dbReference>
<dbReference type="PROSITE" id="PS50088">
    <property type="entry name" value="ANK_REPEAT"/>
    <property type="match status" value="1"/>
</dbReference>
<evidence type="ECO:0000313" key="4">
    <source>
        <dbReference type="EMBL" id="THG93274.1"/>
    </source>
</evidence>
<feature type="repeat" description="ANK" evidence="3">
    <location>
        <begin position="536"/>
        <end position="564"/>
    </location>
</feature>
<organism evidence="4 5">
    <name type="scientific">Hermanssonia centrifuga</name>
    <dbReference type="NCBI Taxonomy" id="98765"/>
    <lineage>
        <taxon>Eukaryota</taxon>
        <taxon>Fungi</taxon>
        <taxon>Dikarya</taxon>
        <taxon>Basidiomycota</taxon>
        <taxon>Agaricomycotina</taxon>
        <taxon>Agaricomycetes</taxon>
        <taxon>Polyporales</taxon>
        <taxon>Meruliaceae</taxon>
        <taxon>Hermanssonia</taxon>
    </lineage>
</organism>
<evidence type="ECO:0000313" key="5">
    <source>
        <dbReference type="Proteomes" id="UP000309038"/>
    </source>
</evidence>
<comment type="caution">
    <text evidence="4">The sequence shown here is derived from an EMBL/GenBank/DDBJ whole genome shotgun (WGS) entry which is preliminary data.</text>
</comment>
<dbReference type="SMART" id="SM00248">
    <property type="entry name" value="ANK"/>
    <property type="match status" value="4"/>
</dbReference>